<comment type="caution">
    <text evidence="16">The sequence shown here is derived from an EMBL/GenBank/DDBJ whole genome shotgun (WGS) entry which is preliminary data.</text>
</comment>
<feature type="binding site" evidence="12">
    <location>
        <position position="110"/>
    </location>
    <ligand>
        <name>UDP-alpha-D-glucose</name>
        <dbReference type="ChEBI" id="CHEBI:58885"/>
    </ligand>
</feature>
<dbReference type="GO" id="GO:0003677">
    <property type="term" value="F:DNA binding"/>
    <property type="evidence" value="ECO:0007669"/>
    <property type="project" value="UniProtKB-KW"/>
</dbReference>
<evidence type="ECO:0000256" key="4">
    <source>
        <dbReference type="ARBA" id="ARBA00022692"/>
    </source>
</evidence>
<evidence type="ECO:0000256" key="9">
    <source>
        <dbReference type="ARBA" id="ARBA00037405"/>
    </source>
</evidence>
<feature type="binding site" evidence="12">
    <location>
        <position position="139"/>
    </location>
    <ligand>
        <name>UDP-alpha-D-glucose</name>
        <dbReference type="ChEBI" id="CHEBI:58885"/>
    </ligand>
</feature>
<keyword evidence="6" id="KW-0333">Golgi apparatus</keyword>
<keyword evidence="17" id="KW-1185">Reference proteome</keyword>
<feature type="transmembrane region" description="Helical" evidence="15">
    <location>
        <begin position="639"/>
        <end position="664"/>
    </location>
</feature>
<sequence>MEKDDCIPLFETKRMKGRFIYRLFALSIFVSIVLVWVYRAINIPSECGSRLVWMMMFAAELWFGLYWILTQSVRWNKIYRVPFKERLSQRFEEELPCVDVFVCTADPTIEPPIMVINTVLSVMAYDYPPEKLSVYLSDDAGSQITFYALLEASTFSKQWLPYCKKYNVEPRSPAAYFSAFPQKDDADQASEYYLIKNLYADMENRIELASRAGRVSQEAQAGHGGFLNWHSYFSKGDHDTILQILINGDNSDDKDVEGCSLPTLVYLAREKRPRHFHNFKAGAMNALIRVSSEISNAPIILNVDCDMYSNNSQAVRDALCFFMDEKQGNEIAFVQFPQNYENVTKNDLYGNSLLIISQVDFCGIDGHGGPLYVGSGCFHRRETLSGAKYSKEGLAKLTRERAIKFKENIQELEERLKFLANCQFEENTEWGDEIGVKYGCPTEDVISGLSIQCRGWKSAYYNPEKMAFLGVAPTTLDQTLVQQKRWSEGDLQIFISKYSPVWYGVGRIKLGHIMAYCIYCLWSPNCLATIYYCIIPSLHLLKGIPLFPQISSLWFLPFTYVIVAEHIHSLVEFLFSGGTILGWWNDQRMWLYKRQTSYLFALIDTVLKMVGLSTFSFVISDKTTDEDVNLRYKQEIMEFGIPSTMFTILASLAMLNLLCFIWLVKKIVADFGVGYAYEYMILQTLLCGILVAINLPLYNAMFWRKDSGRMPTSVTCKSFFFALSVCTCYAYLY</sequence>
<keyword evidence="14" id="KW-0175">Coiled coil</keyword>
<gene>
    <name evidence="16" type="ORF">LIER_09050</name>
</gene>
<evidence type="ECO:0000256" key="10">
    <source>
        <dbReference type="ARBA" id="ARBA00060766"/>
    </source>
</evidence>
<feature type="active site" evidence="11">
    <location>
        <position position="139"/>
    </location>
</feature>
<dbReference type="Proteomes" id="UP001454036">
    <property type="component" value="Unassembled WGS sequence"/>
</dbReference>
<dbReference type="GO" id="GO:0030244">
    <property type="term" value="P:cellulose biosynthetic process"/>
    <property type="evidence" value="ECO:0007669"/>
    <property type="project" value="InterPro"/>
</dbReference>
<evidence type="ECO:0000256" key="13">
    <source>
        <dbReference type="PIRSR" id="PIRSR605150-3"/>
    </source>
</evidence>
<dbReference type="GO" id="GO:0016760">
    <property type="term" value="F:cellulose synthase (UDP-forming) activity"/>
    <property type="evidence" value="ECO:0007669"/>
    <property type="project" value="InterPro"/>
</dbReference>
<evidence type="ECO:0000256" key="11">
    <source>
        <dbReference type="PIRSR" id="PIRSR605150-1"/>
    </source>
</evidence>
<feature type="transmembrane region" description="Helical" evidence="15">
    <location>
        <begin position="20"/>
        <end position="39"/>
    </location>
</feature>
<dbReference type="InterPro" id="IPR029044">
    <property type="entry name" value="Nucleotide-diphossugar_trans"/>
</dbReference>
<keyword evidence="8" id="KW-0961">Cell wall biogenesis/degradation</keyword>
<feature type="transmembrane region" description="Helical" evidence="15">
    <location>
        <begin position="558"/>
        <end position="584"/>
    </location>
</feature>
<evidence type="ECO:0000256" key="7">
    <source>
        <dbReference type="ARBA" id="ARBA00023136"/>
    </source>
</evidence>
<evidence type="ECO:0000256" key="12">
    <source>
        <dbReference type="PIRSR" id="PIRSR605150-2"/>
    </source>
</evidence>
<proteinExistence type="inferred from homology"/>
<evidence type="ECO:0000256" key="6">
    <source>
        <dbReference type="ARBA" id="ARBA00023034"/>
    </source>
</evidence>
<evidence type="ECO:0000256" key="2">
    <source>
        <dbReference type="ARBA" id="ARBA00022676"/>
    </source>
</evidence>
<keyword evidence="16" id="KW-0238">DNA-binding</keyword>
<evidence type="ECO:0000256" key="8">
    <source>
        <dbReference type="ARBA" id="ARBA00023316"/>
    </source>
</evidence>
<comment type="subcellular location">
    <subcellularLocation>
        <location evidence="1">Golgi apparatus membrane</location>
        <topology evidence="1">Multi-pass membrane protein</topology>
    </subcellularLocation>
</comment>
<keyword evidence="7 15" id="KW-0472">Membrane</keyword>
<evidence type="ECO:0000256" key="1">
    <source>
        <dbReference type="ARBA" id="ARBA00004653"/>
    </source>
</evidence>
<feature type="transmembrane region" description="Helical" evidence="15">
    <location>
        <begin position="596"/>
        <end position="619"/>
    </location>
</feature>
<organism evidence="16 17">
    <name type="scientific">Lithospermum erythrorhizon</name>
    <name type="common">Purple gromwell</name>
    <name type="synonym">Lithospermum officinale var. erythrorhizon</name>
    <dbReference type="NCBI Taxonomy" id="34254"/>
    <lineage>
        <taxon>Eukaryota</taxon>
        <taxon>Viridiplantae</taxon>
        <taxon>Streptophyta</taxon>
        <taxon>Embryophyta</taxon>
        <taxon>Tracheophyta</taxon>
        <taxon>Spermatophyta</taxon>
        <taxon>Magnoliopsida</taxon>
        <taxon>eudicotyledons</taxon>
        <taxon>Gunneridae</taxon>
        <taxon>Pentapetalae</taxon>
        <taxon>asterids</taxon>
        <taxon>lamiids</taxon>
        <taxon>Boraginales</taxon>
        <taxon>Boraginaceae</taxon>
        <taxon>Boraginoideae</taxon>
        <taxon>Lithospermeae</taxon>
        <taxon>Lithospermum</taxon>
    </lineage>
</organism>
<keyword evidence="2" id="KW-0328">Glycosyltransferase</keyword>
<comment type="function">
    <text evidence="9">Thought to be a Golgi-localized beta-glycan synthase that polymerize the backbones of noncellulosic polysaccharides (hemicelluloses) of plant cell wall.</text>
</comment>
<dbReference type="GO" id="GO:0000139">
    <property type="term" value="C:Golgi membrane"/>
    <property type="evidence" value="ECO:0007669"/>
    <property type="project" value="UniProtKB-SubCell"/>
</dbReference>
<evidence type="ECO:0000313" key="17">
    <source>
        <dbReference type="Proteomes" id="UP001454036"/>
    </source>
</evidence>
<dbReference type="FunFam" id="3.90.550.10:FF:000112">
    <property type="entry name" value="Cellulose synthase-like protein E1"/>
    <property type="match status" value="1"/>
</dbReference>
<comment type="similarity">
    <text evidence="10">Belongs to the glycosyltransferase 2 family. Plant cellulose synthase-like E subfamily.</text>
</comment>
<feature type="transmembrane region" description="Helical" evidence="15">
    <location>
        <begin position="516"/>
        <end position="538"/>
    </location>
</feature>
<dbReference type="SUPFAM" id="SSF53448">
    <property type="entry name" value="Nucleotide-diphospho-sugar transferases"/>
    <property type="match status" value="1"/>
</dbReference>
<feature type="transmembrane region" description="Helical" evidence="15">
    <location>
        <begin position="51"/>
        <end position="69"/>
    </location>
</feature>
<evidence type="ECO:0000313" key="16">
    <source>
        <dbReference type="EMBL" id="GAA0150019.1"/>
    </source>
</evidence>
<dbReference type="GO" id="GO:0071555">
    <property type="term" value="P:cell wall organization"/>
    <property type="evidence" value="ECO:0007669"/>
    <property type="project" value="UniProtKB-KW"/>
</dbReference>
<dbReference type="EMBL" id="BAABME010001512">
    <property type="protein sequence ID" value="GAA0150019.1"/>
    <property type="molecule type" value="Genomic_DNA"/>
</dbReference>
<dbReference type="InterPro" id="IPR005150">
    <property type="entry name" value="Cellulose_synth"/>
</dbReference>
<accession>A0AAV3PEB9</accession>
<dbReference type="Gene3D" id="3.90.550.10">
    <property type="entry name" value="Spore Coat Polysaccharide Biosynthesis Protein SpsA, Chain A"/>
    <property type="match status" value="2"/>
</dbReference>
<reference evidence="16 17" key="1">
    <citation type="submission" date="2024-01" db="EMBL/GenBank/DDBJ databases">
        <title>The complete chloroplast genome sequence of Lithospermum erythrorhizon: insights into the phylogenetic relationship among Boraginaceae species and the maternal lineages of purple gromwells.</title>
        <authorList>
            <person name="Okada T."/>
            <person name="Watanabe K."/>
        </authorList>
    </citation>
    <scope>NUCLEOTIDE SEQUENCE [LARGE SCALE GENOMIC DNA]</scope>
</reference>
<feature type="transmembrane region" description="Helical" evidence="15">
    <location>
        <begin position="710"/>
        <end position="732"/>
    </location>
</feature>
<dbReference type="PANTHER" id="PTHR13301">
    <property type="entry name" value="X-BOX TRANSCRIPTION FACTOR-RELATED"/>
    <property type="match status" value="1"/>
</dbReference>
<keyword evidence="3" id="KW-0808">Transferase</keyword>
<dbReference type="AlphaFoldDB" id="A0AAV3PEB9"/>
<feature type="transmembrane region" description="Helical" evidence="15">
    <location>
        <begin position="676"/>
        <end position="698"/>
    </location>
</feature>
<protein>
    <submittedName>
        <fullName evidence="16">DNA-binding transcription factor</fullName>
    </submittedName>
</protein>
<feature type="binding site" evidence="13">
    <location>
        <position position="280"/>
    </location>
    <ligand>
        <name>Mn(2+)</name>
        <dbReference type="ChEBI" id="CHEBI:29035"/>
    </ligand>
</feature>
<name>A0AAV3PEB9_LITER</name>
<evidence type="ECO:0000256" key="15">
    <source>
        <dbReference type="SAM" id="Phobius"/>
    </source>
</evidence>
<evidence type="ECO:0000256" key="3">
    <source>
        <dbReference type="ARBA" id="ARBA00022679"/>
    </source>
</evidence>
<evidence type="ECO:0000256" key="5">
    <source>
        <dbReference type="ARBA" id="ARBA00022989"/>
    </source>
</evidence>
<feature type="active site" evidence="11">
    <location>
        <position position="444"/>
    </location>
</feature>
<feature type="coiled-coil region" evidence="14">
    <location>
        <begin position="395"/>
        <end position="422"/>
    </location>
</feature>
<evidence type="ECO:0000256" key="14">
    <source>
        <dbReference type="SAM" id="Coils"/>
    </source>
</evidence>
<keyword evidence="4 15" id="KW-0812">Transmembrane</keyword>
<dbReference type="FunFam" id="3.90.550.10:FF:000138">
    <property type="entry name" value="Cellulose synthase isolog"/>
    <property type="match status" value="1"/>
</dbReference>
<dbReference type="Pfam" id="PF03552">
    <property type="entry name" value="Cellulose_synt"/>
    <property type="match status" value="2"/>
</dbReference>
<keyword evidence="5 15" id="KW-1133">Transmembrane helix</keyword>
<feature type="binding site" evidence="13">
    <location>
        <position position="304"/>
    </location>
    <ligand>
        <name>Mn(2+)</name>
        <dbReference type="ChEBI" id="CHEBI:29035"/>
    </ligand>
</feature>